<evidence type="ECO:0000313" key="4">
    <source>
        <dbReference type="EMBL" id="MEQ2248935.1"/>
    </source>
</evidence>
<dbReference type="PANTHER" id="PTHR14965:SF2">
    <property type="entry name" value="BCL-2-LIKE PROTEIN 12"/>
    <property type="match status" value="1"/>
</dbReference>
<accession>A0ABV0UV23</accession>
<evidence type="ECO:0000256" key="2">
    <source>
        <dbReference type="ARBA" id="ARBA00022703"/>
    </source>
</evidence>
<evidence type="ECO:0000256" key="1">
    <source>
        <dbReference type="ARBA" id="ARBA00022553"/>
    </source>
</evidence>
<feature type="compositionally biased region" description="Basic residues" evidence="3">
    <location>
        <begin position="69"/>
        <end position="81"/>
    </location>
</feature>
<organism evidence="4 5">
    <name type="scientific">Ilyodon furcidens</name>
    <name type="common">goldbreast splitfin</name>
    <dbReference type="NCBI Taxonomy" id="33524"/>
    <lineage>
        <taxon>Eukaryota</taxon>
        <taxon>Metazoa</taxon>
        <taxon>Chordata</taxon>
        <taxon>Craniata</taxon>
        <taxon>Vertebrata</taxon>
        <taxon>Euteleostomi</taxon>
        <taxon>Actinopterygii</taxon>
        <taxon>Neopterygii</taxon>
        <taxon>Teleostei</taxon>
        <taxon>Neoteleostei</taxon>
        <taxon>Acanthomorphata</taxon>
        <taxon>Ovalentaria</taxon>
        <taxon>Atherinomorphae</taxon>
        <taxon>Cyprinodontiformes</taxon>
        <taxon>Goodeidae</taxon>
        <taxon>Ilyodon</taxon>
    </lineage>
</organism>
<name>A0ABV0UV23_9TELE</name>
<reference evidence="4 5" key="1">
    <citation type="submission" date="2021-06" db="EMBL/GenBank/DDBJ databases">
        <authorList>
            <person name="Palmer J.M."/>
        </authorList>
    </citation>
    <scope>NUCLEOTIDE SEQUENCE [LARGE SCALE GENOMIC DNA]</scope>
    <source>
        <strain evidence="5">if_2019</strain>
        <tissue evidence="4">Muscle</tissue>
    </source>
</reference>
<dbReference type="InterPro" id="IPR036834">
    <property type="entry name" value="Bcl-2-like_sf"/>
</dbReference>
<feature type="compositionally biased region" description="Basic and acidic residues" evidence="3">
    <location>
        <begin position="91"/>
        <end position="102"/>
    </location>
</feature>
<feature type="region of interest" description="Disordered" evidence="3">
    <location>
        <begin position="1"/>
        <end position="118"/>
    </location>
</feature>
<keyword evidence="5" id="KW-1185">Reference proteome</keyword>
<dbReference type="PANTHER" id="PTHR14965">
    <property type="entry name" value="SI:CH73-248E21.1"/>
    <property type="match status" value="1"/>
</dbReference>
<sequence>MQKDGYDSQPDKEDETKTGFKDRMKNFPRTSILSGRGSLGKNSKAKQSHQTEDSVSPSSSSDEDESEKKRKQRQVNIKKKIASLFKKNLKVSKEQIDSHPQRPSDLPSGKKRGRERPPDFYEEIAKRLEKLIEKSPKIKAPSPEPVLDIDELVQEFVKLLCSEGDSMDRKIRDNPELVTKLSGIRYRSYEHVLDTFTRNLTTEAPPSRQSPSPTLHRIAVSMELSRRIVTATGTQRLEGYAERYMDNFVPWIKSHGGWGKVLSIDWTEEWD</sequence>
<dbReference type="EMBL" id="JAHRIQ010083960">
    <property type="protein sequence ID" value="MEQ2248935.1"/>
    <property type="molecule type" value="Genomic_DNA"/>
</dbReference>
<comment type="caution">
    <text evidence="4">The sequence shown here is derived from an EMBL/GenBank/DDBJ whole genome shotgun (WGS) entry which is preliminary data.</text>
</comment>
<evidence type="ECO:0000313" key="5">
    <source>
        <dbReference type="Proteomes" id="UP001482620"/>
    </source>
</evidence>
<dbReference type="Proteomes" id="UP001482620">
    <property type="component" value="Unassembled WGS sequence"/>
</dbReference>
<protein>
    <recommendedName>
        <fullName evidence="6">Bcl-2-like protein 12</fullName>
    </recommendedName>
</protein>
<keyword evidence="1" id="KW-0597">Phosphoprotein</keyword>
<feature type="compositionally biased region" description="Basic and acidic residues" evidence="3">
    <location>
        <begin position="1"/>
        <end position="25"/>
    </location>
</feature>
<dbReference type="SUPFAM" id="SSF56854">
    <property type="entry name" value="Bcl-2 inhibitors of programmed cell death"/>
    <property type="match status" value="1"/>
</dbReference>
<gene>
    <name evidence="4" type="ORF">ILYODFUR_024279</name>
</gene>
<keyword evidence="2" id="KW-0053">Apoptosis</keyword>
<proteinExistence type="predicted"/>
<evidence type="ECO:0008006" key="6">
    <source>
        <dbReference type="Google" id="ProtNLM"/>
    </source>
</evidence>
<evidence type="ECO:0000256" key="3">
    <source>
        <dbReference type="SAM" id="MobiDB-lite"/>
    </source>
</evidence>